<evidence type="ECO:0000313" key="1">
    <source>
        <dbReference type="Proteomes" id="UP000887579"/>
    </source>
</evidence>
<dbReference type="WBParaSite" id="ES5_v2.g12620.t1">
    <property type="protein sequence ID" value="ES5_v2.g12620.t1"/>
    <property type="gene ID" value="ES5_v2.g12620"/>
</dbReference>
<dbReference type="Proteomes" id="UP000887579">
    <property type="component" value="Unplaced"/>
</dbReference>
<proteinExistence type="predicted"/>
<reference evidence="2" key="1">
    <citation type="submission" date="2022-11" db="UniProtKB">
        <authorList>
            <consortium name="WormBaseParasite"/>
        </authorList>
    </citation>
    <scope>IDENTIFICATION</scope>
</reference>
<sequence length="529" mass="60728">MLKIIIQQRKEFLDKLSSTTESMAEMEEKLKELNKEIETKSRKLEEEQSKNGTILIHLNGLNQKYDQLEHEKASLINKLSISETTVQKWVDSALQDHNEFIEAKAKNEELQQEFEKEKESLKKIMNENAISAEKQINELIEQNKKIDQELEALKKEHQQCSAAAKKDVTKSRKRIHKDFQAGTNLASTSIANPPQLSQQTCNNTSPPELPSLTPPKLHTPGSLQELQNYIFHQQNNLNQSGSNNAIPSNNNSPQPQPHNVNNNPIFMQAIHRPTVTQQEQQPQHQQQVHYLPRPIPNGSMIGGNNQQISSTVPTYCFPVPQNLHQQQQQQLQQQVQQQMQQLLNQSHMQIPSPQINNSQQVQSQLKSNNSHHQQIHQHQQGVQQGHHPQHQNYQQQHQTTVNHQQAPFQQHQQQHQRSPQFIHPSSIGTIPQNMQISPQIHINQISQQRSIQQHQQQIQNNYLNPPASKSVHRSTPSGSQNNQPPQQPLSNDMLTEFNKYFYSLPFDQRNQILNAAGVTIVHPVVEISD</sequence>
<organism evidence="1 2">
    <name type="scientific">Panagrolaimus sp. ES5</name>
    <dbReference type="NCBI Taxonomy" id="591445"/>
    <lineage>
        <taxon>Eukaryota</taxon>
        <taxon>Metazoa</taxon>
        <taxon>Ecdysozoa</taxon>
        <taxon>Nematoda</taxon>
        <taxon>Chromadorea</taxon>
        <taxon>Rhabditida</taxon>
        <taxon>Tylenchina</taxon>
        <taxon>Panagrolaimomorpha</taxon>
        <taxon>Panagrolaimoidea</taxon>
        <taxon>Panagrolaimidae</taxon>
        <taxon>Panagrolaimus</taxon>
    </lineage>
</organism>
<protein>
    <submittedName>
        <fullName evidence="2">Uncharacterized protein</fullName>
    </submittedName>
</protein>
<name>A0AC34F6K1_9BILA</name>
<accession>A0AC34F6K1</accession>
<evidence type="ECO:0000313" key="2">
    <source>
        <dbReference type="WBParaSite" id="ES5_v2.g12620.t1"/>
    </source>
</evidence>